<dbReference type="RefSeq" id="WP_152281632.1">
    <property type="nucleotide sequence ID" value="NZ_WFLI01000004.1"/>
</dbReference>
<sequence length="99" mass="11239">MNKQKGKPTVRRKRMFCSYGLARLAVQAQQQDWRSAFLITDLIKIMLPQKKGIAKLFICTLTFPGEIKYDCGAPATAGRGRRYPLPVNRFLLVRGPDGR</sequence>
<comment type="caution">
    <text evidence="1">The sequence shown here is derived from an EMBL/GenBank/DDBJ whole genome shotgun (WGS) entry which is preliminary data.</text>
</comment>
<reference evidence="1 2" key="1">
    <citation type="submission" date="2019-10" db="EMBL/GenBank/DDBJ databases">
        <title>Three novel species isolated from a subtropical stream in China.</title>
        <authorList>
            <person name="Lu H."/>
        </authorList>
    </citation>
    <scope>NUCLEOTIDE SEQUENCE [LARGE SCALE GENOMIC DNA]</scope>
    <source>
        <strain evidence="1 2">FT13W</strain>
    </source>
</reference>
<accession>A0A6I1IFD7</accession>
<evidence type="ECO:0000313" key="2">
    <source>
        <dbReference type="Proteomes" id="UP000468717"/>
    </source>
</evidence>
<proteinExistence type="predicted"/>
<evidence type="ECO:0000313" key="1">
    <source>
        <dbReference type="EMBL" id="KAB8066077.1"/>
    </source>
</evidence>
<name>A0A6I1IFD7_9BURK</name>
<keyword evidence="2" id="KW-1185">Reference proteome</keyword>
<dbReference type="Proteomes" id="UP000468717">
    <property type="component" value="Unassembled WGS sequence"/>
</dbReference>
<dbReference type="AlphaFoldDB" id="A0A6I1IFD7"/>
<protein>
    <submittedName>
        <fullName evidence="1">Uncharacterized protein</fullName>
    </submittedName>
</protein>
<organism evidence="1 2">
    <name type="scientific">Janthinobacterium violaceinigrum</name>
    <dbReference type="NCBI Taxonomy" id="2654252"/>
    <lineage>
        <taxon>Bacteria</taxon>
        <taxon>Pseudomonadati</taxon>
        <taxon>Pseudomonadota</taxon>
        <taxon>Betaproteobacteria</taxon>
        <taxon>Burkholderiales</taxon>
        <taxon>Oxalobacteraceae</taxon>
        <taxon>Janthinobacterium</taxon>
    </lineage>
</organism>
<gene>
    <name evidence="1" type="ORF">GCN75_05040</name>
</gene>
<dbReference type="EMBL" id="WFLI01000004">
    <property type="protein sequence ID" value="KAB8066077.1"/>
    <property type="molecule type" value="Genomic_DNA"/>
</dbReference>